<dbReference type="SUPFAM" id="SSF57997">
    <property type="entry name" value="Tropomyosin"/>
    <property type="match status" value="1"/>
</dbReference>
<dbReference type="AlphaFoldDB" id="A0A3M7RNZ8"/>
<name>A0A3M7RNZ8_BRAPC</name>
<reference evidence="2 3" key="1">
    <citation type="journal article" date="2018" name="Sci. Rep.">
        <title>Genomic signatures of local adaptation to the degree of environmental predictability in rotifers.</title>
        <authorList>
            <person name="Franch-Gras L."/>
            <person name="Hahn C."/>
            <person name="Garcia-Roger E.M."/>
            <person name="Carmona M.J."/>
            <person name="Serra M."/>
            <person name="Gomez A."/>
        </authorList>
    </citation>
    <scope>NUCLEOTIDE SEQUENCE [LARGE SCALE GENOMIC DNA]</scope>
    <source>
        <strain evidence="2">HYR1</strain>
    </source>
</reference>
<evidence type="ECO:0000313" key="3">
    <source>
        <dbReference type="Proteomes" id="UP000276133"/>
    </source>
</evidence>
<dbReference type="Proteomes" id="UP000276133">
    <property type="component" value="Unassembled WGS sequence"/>
</dbReference>
<evidence type="ECO:0000313" key="2">
    <source>
        <dbReference type="EMBL" id="RNA25087.1"/>
    </source>
</evidence>
<feature type="coiled-coil region" evidence="1">
    <location>
        <begin position="17"/>
        <end position="93"/>
    </location>
</feature>
<accession>A0A3M7RNZ8</accession>
<dbReference type="EMBL" id="REGN01002978">
    <property type="protein sequence ID" value="RNA25087.1"/>
    <property type="molecule type" value="Genomic_DNA"/>
</dbReference>
<protein>
    <submittedName>
        <fullName evidence="2">Uncharacterized protein</fullName>
    </submittedName>
</protein>
<comment type="caution">
    <text evidence="2">The sequence shown here is derived from an EMBL/GenBank/DDBJ whole genome shotgun (WGS) entry which is preliminary data.</text>
</comment>
<organism evidence="2 3">
    <name type="scientific">Brachionus plicatilis</name>
    <name type="common">Marine rotifer</name>
    <name type="synonym">Brachionus muelleri</name>
    <dbReference type="NCBI Taxonomy" id="10195"/>
    <lineage>
        <taxon>Eukaryota</taxon>
        <taxon>Metazoa</taxon>
        <taxon>Spiralia</taxon>
        <taxon>Gnathifera</taxon>
        <taxon>Rotifera</taxon>
        <taxon>Eurotatoria</taxon>
        <taxon>Monogononta</taxon>
        <taxon>Pseudotrocha</taxon>
        <taxon>Ploima</taxon>
        <taxon>Brachionidae</taxon>
        <taxon>Brachionus</taxon>
    </lineage>
</organism>
<sequence length="104" mass="11930">MFLKTFVNRSFEASSANVNLKSEIDKLDSRLQAEELKNQVLKQKLNDYEIQIELSNSKINALGGQIERKENEFKALKSKIDQLETAKDNTINKLTKSSNIRKIT</sequence>
<keyword evidence="1" id="KW-0175">Coiled coil</keyword>
<keyword evidence="3" id="KW-1185">Reference proteome</keyword>
<evidence type="ECO:0000256" key="1">
    <source>
        <dbReference type="SAM" id="Coils"/>
    </source>
</evidence>
<proteinExistence type="predicted"/>
<gene>
    <name evidence="2" type="ORF">BpHYR1_005209</name>
</gene>
<dbReference type="Gene3D" id="1.20.5.340">
    <property type="match status" value="1"/>
</dbReference>